<evidence type="ECO:0000313" key="8">
    <source>
        <dbReference type="Proteomes" id="UP000095200"/>
    </source>
</evidence>
<dbReference type="AlphaFoldDB" id="A0A194AMN3"/>
<dbReference type="EMBL" id="BDFE01000020">
    <property type="protein sequence ID" value="GAU09884.1"/>
    <property type="molecule type" value="Genomic_DNA"/>
</dbReference>
<reference evidence="8" key="1">
    <citation type="submission" date="2016-06" db="EMBL/GenBank/DDBJ databases">
        <title>Draft genome sequence of Desulfoplanes formicivorans strain Pf12B.</title>
        <authorList>
            <person name="Watanabe M."/>
            <person name="Kojima H."/>
            <person name="Fukui M."/>
        </authorList>
    </citation>
    <scope>NUCLEOTIDE SEQUENCE [LARGE SCALE GENOMIC DNA]</scope>
    <source>
        <strain evidence="8">Pf12B</strain>
    </source>
</reference>
<feature type="signal peptide" evidence="6">
    <location>
        <begin position="1"/>
        <end position="19"/>
    </location>
</feature>
<dbReference type="GO" id="GO:0019808">
    <property type="term" value="F:polyamine binding"/>
    <property type="evidence" value="ECO:0007669"/>
    <property type="project" value="InterPro"/>
</dbReference>
<keyword evidence="3 6" id="KW-0732">Signal</keyword>
<dbReference type="GO" id="GO:0042597">
    <property type="term" value="C:periplasmic space"/>
    <property type="evidence" value="ECO:0007669"/>
    <property type="project" value="UniProtKB-SubCell"/>
</dbReference>
<evidence type="ECO:0000256" key="3">
    <source>
        <dbReference type="ARBA" id="ARBA00022729"/>
    </source>
</evidence>
<keyword evidence="4" id="KW-0574">Periplasm</keyword>
<dbReference type="GO" id="GO:0015846">
    <property type="term" value="P:polyamine transport"/>
    <property type="evidence" value="ECO:0007669"/>
    <property type="project" value="InterPro"/>
</dbReference>
<dbReference type="STRING" id="1592317.DPF_2620"/>
<feature type="binding site" evidence="5">
    <location>
        <position position="31"/>
    </location>
    <ligand>
        <name>spermidine</name>
        <dbReference type="ChEBI" id="CHEBI:57834"/>
    </ligand>
</feature>
<dbReference type="InterPro" id="IPR001188">
    <property type="entry name" value="Sperm_putr-bd"/>
</dbReference>
<sequence length="341" mass="38313">MKKLFILLALLIMAAPASAAPNELFLFIWSEYLPDQVVEQFTRETGIKVNISTYDSNEAMYAKVKMVGGKGYDLIVPSSDYVARMMREDMLVPLDHSLLPNLCNLDQDLVTKMVDPESTYSVPYMWGSTAIAVNTNDIDPATVTSINDLWRPEFADKLVLPNDMRGVLGLGLKSLGYSLNDTDPQHLHQAFEKLKTLIPHVRVFDSDSPKQALLNGEVQLGAVWNGEAYIANSEDPAIVYVYPREGYSLWVDSFAIPRGAANIPQAHAFINFLLRPDMAKIICEELGYSSPNVEAVKSLSREVRNNPIVYPSREDLSRGEFETDLGEATRLYNELWMRLKK</sequence>
<evidence type="ECO:0000256" key="5">
    <source>
        <dbReference type="PIRSR" id="PIRSR019574-1"/>
    </source>
</evidence>
<keyword evidence="8" id="KW-1185">Reference proteome</keyword>
<dbReference type="Pfam" id="PF13416">
    <property type="entry name" value="SBP_bac_8"/>
    <property type="match status" value="1"/>
</dbReference>
<evidence type="ECO:0000256" key="1">
    <source>
        <dbReference type="ARBA" id="ARBA00004418"/>
    </source>
</evidence>
<dbReference type="RefSeq" id="WP_069860109.1">
    <property type="nucleotide sequence ID" value="NZ_BDFE01000020.1"/>
</dbReference>
<accession>A0A194AMN3</accession>
<proteinExistence type="predicted"/>
<name>A0A194AMN3_9BACT</name>
<comment type="subcellular location">
    <subcellularLocation>
        <location evidence="1">Periplasm</location>
    </subcellularLocation>
</comment>
<organism evidence="7 8">
    <name type="scientific">Desulfoplanes formicivorans</name>
    <dbReference type="NCBI Taxonomy" id="1592317"/>
    <lineage>
        <taxon>Bacteria</taxon>
        <taxon>Pseudomonadati</taxon>
        <taxon>Thermodesulfobacteriota</taxon>
        <taxon>Desulfovibrionia</taxon>
        <taxon>Desulfovibrionales</taxon>
        <taxon>Desulfoplanaceae</taxon>
        <taxon>Desulfoplanes</taxon>
    </lineage>
</organism>
<dbReference type="Proteomes" id="UP000095200">
    <property type="component" value="Unassembled WGS sequence"/>
</dbReference>
<keyword evidence="2" id="KW-0813">Transport</keyword>
<dbReference type="PANTHER" id="PTHR30222">
    <property type="entry name" value="SPERMIDINE/PUTRESCINE-BINDING PERIPLASMIC PROTEIN"/>
    <property type="match status" value="1"/>
</dbReference>
<comment type="caution">
    <text evidence="7">The sequence shown here is derived from an EMBL/GenBank/DDBJ whole genome shotgun (WGS) entry which is preliminary data.</text>
</comment>
<gene>
    <name evidence="7" type="ORF">DPF_2620</name>
</gene>
<evidence type="ECO:0000256" key="4">
    <source>
        <dbReference type="ARBA" id="ARBA00022764"/>
    </source>
</evidence>
<evidence type="ECO:0000256" key="2">
    <source>
        <dbReference type="ARBA" id="ARBA00022448"/>
    </source>
</evidence>
<feature type="chain" id="PRO_5008262470" evidence="6">
    <location>
        <begin position="20"/>
        <end position="341"/>
    </location>
</feature>
<evidence type="ECO:0000313" key="7">
    <source>
        <dbReference type="EMBL" id="GAU09884.1"/>
    </source>
</evidence>
<dbReference type="PIRSF" id="PIRSF019574">
    <property type="entry name" value="Periplasmic_polyamine_BP"/>
    <property type="match status" value="1"/>
</dbReference>
<protein>
    <submittedName>
        <fullName evidence="7">Spermidine/putrescine ABC transporter substrate-binding protein</fullName>
    </submittedName>
</protein>
<dbReference type="SUPFAM" id="SSF53850">
    <property type="entry name" value="Periplasmic binding protein-like II"/>
    <property type="match status" value="1"/>
</dbReference>
<dbReference type="InterPro" id="IPR006059">
    <property type="entry name" value="SBP"/>
</dbReference>
<dbReference type="Gene3D" id="3.40.190.10">
    <property type="entry name" value="Periplasmic binding protein-like II"/>
    <property type="match status" value="2"/>
</dbReference>
<dbReference type="PANTHER" id="PTHR30222:SF17">
    <property type="entry name" value="SPERMIDINE_PUTRESCINE-BINDING PERIPLASMIC PROTEIN"/>
    <property type="match status" value="1"/>
</dbReference>
<dbReference type="PRINTS" id="PR00909">
    <property type="entry name" value="SPERMDNBNDNG"/>
</dbReference>
<evidence type="ECO:0000256" key="6">
    <source>
        <dbReference type="SAM" id="SignalP"/>
    </source>
</evidence>
<dbReference type="OrthoDB" id="9769319at2"/>